<dbReference type="InterPro" id="IPR016444">
    <property type="entry name" value="Synaptobrevin/VAMP"/>
</dbReference>
<dbReference type="PANTHER" id="PTHR45701">
    <property type="entry name" value="SYNAPTOBREVIN FAMILY MEMBER"/>
    <property type="match status" value="1"/>
</dbReference>
<dbReference type="EMBL" id="JARBHB010000004">
    <property type="protein sequence ID" value="KAJ8887830.1"/>
    <property type="molecule type" value="Genomic_DNA"/>
</dbReference>
<evidence type="ECO:0000313" key="3">
    <source>
        <dbReference type="EMBL" id="KAJ8887830.1"/>
    </source>
</evidence>
<dbReference type="Gene3D" id="1.20.5.110">
    <property type="match status" value="1"/>
</dbReference>
<dbReference type="Proteomes" id="UP001159363">
    <property type="component" value="Chromosome X"/>
</dbReference>
<keyword evidence="4" id="KW-1185">Reference proteome</keyword>
<dbReference type="SUPFAM" id="SSF58038">
    <property type="entry name" value="SNARE fusion complex"/>
    <property type="match status" value="1"/>
</dbReference>
<evidence type="ECO:0000259" key="2">
    <source>
        <dbReference type="Pfam" id="PF00957"/>
    </source>
</evidence>
<name>A0ABQ9HUT9_9NEOP</name>
<gene>
    <name evidence="3" type="ORF">PR048_014048</name>
</gene>
<feature type="region of interest" description="Disordered" evidence="1">
    <location>
        <begin position="14"/>
        <end position="34"/>
    </location>
</feature>
<dbReference type="InterPro" id="IPR042855">
    <property type="entry name" value="V_SNARE_CC"/>
</dbReference>
<dbReference type="PRINTS" id="PR00219">
    <property type="entry name" value="SYNAPTOBREVN"/>
</dbReference>
<accession>A0ABQ9HUT9</accession>
<evidence type="ECO:0000313" key="4">
    <source>
        <dbReference type="Proteomes" id="UP001159363"/>
    </source>
</evidence>
<protein>
    <recommendedName>
        <fullName evidence="2">V-SNARE coiled-coil homology domain-containing protein</fullName>
    </recommendedName>
</protein>
<organism evidence="3 4">
    <name type="scientific">Dryococelus australis</name>
    <dbReference type="NCBI Taxonomy" id="614101"/>
    <lineage>
        <taxon>Eukaryota</taxon>
        <taxon>Metazoa</taxon>
        <taxon>Ecdysozoa</taxon>
        <taxon>Arthropoda</taxon>
        <taxon>Hexapoda</taxon>
        <taxon>Insecta</taxon>
        <taxon>Pterygota</taxon>
        <taxon>Neoptera</taxon>
        <taxon>Polyneoptera</taxon>
        <taxon>Phasmatodea</taxon>
        <taxon>Verophasmatodea</taxon>
        <taxon>Anareolatae</taxon>
        <taxon>Phasmatidae</taxon>
        <taxon>Eurycanthinae</taxon>
        <taxon>Dryococelus</taxon>
    </lineage>
</organism>
<reference evidence="3 4" key="1">
    <citation type="submission" date="2023-02" db="EMBL/GenBank/DDBJ databases">
        <title>LHISI_Scaffold_Assembly.</title>
        <authorList>
            <person name="Stuart O.P."/>
            <person name="Cleave R."/>
            <person name="Magrath M.J.L."/>
            <person name="Mikheyev A.S."/>
        </authorList>
    </citation>
    <scope>NUCLEOTIDE SEQUENCE [LARGE SCALE GENOMIC DNA]</scope>
    <source>
        <strain evidence="3">Daus_M_001</strain>
        <tissue evidence="3">Leg muscle</tissue>
    </source>
</reference>
<evidence type="ECO:0000256" key="1">
    <source>
        <dbReference type="SAM" id="MobiDB-lite"/>
    </source>
</evidence>
<feature type="domain" description="V-SNARE coiled-coil homology" evidence="2">
    <location>
        <begin position="103"/>
        <end position="131"/>
    </location>
</feature>
<dbReference type="Pfam" id="PF00957">
    <property type="entry name" value="Synaptobrevin"/>
    <property type="match status" value="1"/>
</dbReference>
<dbReference type="InterPro" id="IPR001388">
    <property type="entry name" value="Synaptobrevin-like"/>
</dbReference>
<comment type="caution">
    <text evidence="3">The sequence shown here is derived from an EMBL/GenBank/DDBJ whole genome shotgun (WGS) entry which is preliminary data.</text>
</comment>
<sequence>MRVKRCEYGAMPECKGGGNGRSPRKPTDQRHRPARFPLAKIQTIGSHGVWHLLENGVQLPPSTATANNQCAGDIGICVHKIVESSLQRSCWKCLTHGVFFLFQVVDIMKTNVEKVLERDQKLSELDDRAATHASKMASLASNMAEVRSPVSSWRPTCKPASRRIGSIRKLEICKVRVIIDGFVSSLAATLICVATGCFAIRTTGWETKEEILAPELKGKFSGFFPISNAKYLQLRAHSCYSPISQTDTLAKQ</sequence>
<proteinExistence type="predicted"/>